<gene>
    <name evidence="1" type="ORF">L3V18_05195</name>
    <name evidence="2" type="ORF">L3V18_14950</name>
</gene>
<organism evidence="1 3">
    <name type="scientific">Marilutibacter chinensis</name>
    <dbReference type="NCBI Taxonomy" id="2912247"/>
    <lineage>
        <taxon>Bacteria</taxon>
        <taxon>Pseudomonadati</taxon>
        <taxon>Pseudomonadota</taxon>
        <taxon>Gammaproteobacteria</taxon>
        <taxon>Lysobacterales</taxon>
        <taxon>Lysobacteraceae</taxon>
        <taxon>Marilutibacter</taxon>
    </lineage>
</organism>
<reference evidence="3" key="2">
    <citation type="submission" date="2022-01" db="EMBL/GenBank/DDBJ databases">
        <title>Lysobacter chinensis sp. nov., a bacterium isolated from cow dung compost.</title>
        <authorList>
            <person name="Zhou L.Y."/>
        </authorList>
    </citation>
    <scope>NUCLEOTIDE SEQUENCE [LARGE SCALE GENOMIC DNA]</scope>
    <source>
        <strain evidence="3">TLK-CK17</strain>
    </source>
</reference>
<keyword evidence="3" id="KW-1185">Reference proteome</keyword>
<evidence type="ECO:0000313" key="2">
    <source>
        <dbReference type="EMBL" id="MCF7223074.1"/>
    </source>
</evidence>
<reference evidence="1 3" key="1">
    <citation type="submission" date="2022-01" db="EMBL/GenBank/DDBJ databases">
        <title>Lysobacter chinensis sp. nov., a bacterium isolated from cow dung compost.</title>
        <authorList>
            <person name="Liu Y."/>
        </authorList>
    </citation>
    <scope>NUCLEOTIDE SEQUENCE [LARGE SCALE GENOMIC DNA]</scope>
    <source>
        <strain evidence="1 3">TLK-CK17</strain>
    </source>
</reference>
<evidence type="ECO:0000313" key="3">
    <source>
        <dbReference type="Proteomes" id="UP001430796"/>
    </source>
</evidence>
<protein>
    <submittedName>
        <fullName evidence="1">Uncharacterized protein</fullName>
    </submittedName>
</protein>
<accession>A0ABS9HQG7</accession>
<comment type="caution">
    <text evidence="1">The sequence shown here is derived from an EMBL/GenBank/DDBJ whole genome shotgun (WGS) entry which is preliminary data.</text>
</comment>
<dbReference type="RefSeq" id="WP_237053573.1">
    <property type="nucleotide sequence ID" value="NZ_JAKJPO010000001.1"/>
</dbReference>
<name>A0ABS9HQG7_9GAMM</name>
<reference evidence="1 3" key="3">
    <citation type="submission" date="2022-01" db="EMBL/GenBank/DDBJ databases">
        <authorList>
            <person name="Zhou L.Y."/>
        </authorList>
    </citation>
    <scope>NUCLEOTIDE SEQUENCE [LARGE SCALE GENOMIC DNA]</scope>
    <source>
        <strain evidence="1 3">TLK-CK17</strain>
    </source>
</reference>
<evidence type="ECO:0000313" key="1">
    <source>
        <dbReference type="EMBL" id="MCF7221185.1"/>
    </source>
</evidence>
<dbReference type="EMBL" id="JAKJPO010000010">
    <property type="protein sequence ID" value="MCF7223074.1"/>
    <property type="molecule type" value="Genomic_DNA"/>
</dbReference>
<proteinExistence type="predicted"/>
<dbReference type="EMBL" id="JAKJPO010000001">
    <property type="protein sequence ID" value="MCF7221185.1"/>
    <property type="molecule type" value="Genomic_DNA"/>
</dbReference>
<sequence length="298" mass="31894">MTNTPLHGLVIRDAIVRIPGTGYIYAADPAREADGVPHAITFKYQQGRFIRGDANYDAFALALVSHPEPGLVSVAGAGYYSAISASGSVSGDLFDNSNPLPPVPRTGGIRAVASIGGRAFAVGLRGMAYRLDQPRQWTRIDDGLPADFDVLAIDGGSDADLHAVGRGGGIWHFDDRGWQVCESPTSAALRTIHCTDAGDAYAAGDGGVLLQRRNGVWETIEHGCTRDTIWSLAGFQGQLYAATLSTLYRIEGNGLVEVDFGNDRPASCRRISVCDGQMWSAGDFDLMAFDGERWSRIV</sequence>
<dbReference type="SUPFAM" id="SSF110296">
    <property type="entry name" value="Oligoxyloglucan reducing end-specific cellobiohydrolase"/>
    <property type="match status" value="1"/>
</dbReference>
<dbReference type="Proteomes" id="UP001430796">
    <property type="component" value="Unassembled WGS sequence"/>
</dbReference>